<comment type="subcellular location">
    <subcellularLocation>
        <location evidence="3">Cytoplasm</location>
    </subcellularLocation>
</comment>
<keyword evidence="3" id="KW-0963">Cytoplasm</keyword>
<evidence type="ECO:0000313" key="5">
    <source>
        <dbReference type="Proteomes" id="UP001596356"/>
    </source>
</evidence>
<dbReference type="EMBL" id="JBHSWJ010000002">
    <property type="protein sequence ID" value="MFC6712618.1"/>
    <property type="molecule type" value="Genomic_DNA"/>
</dbReference>
<reference evidence="5" key="1">
    <citation type="journal article" date="2019" name="Int. J. Syst. Evol. Microbiol.">
        <title>The Global Catalogue of Microorganisms (GCM) 10K type strain sequencing project: providing services to taxonomists for standard genome sequencing and annotation.</title>
        <authorList>
            <consortium name="The Broad Institute Genomics Platform"/>
            <consortium name="The Broad Institute Genome Sequencing Center for Infectious Disease"/>
            <person name="Wu L."/>
            <person name="Ma J."/>
        </authorList>
    </citation>
    <scope>NUCLEOTIDE SEQUENCE [LARGE SCALE GENOMIC DNA]</scope>
    <source>
        <strain evidence="5">NBRC 106593</strain>
    </source>
</reference>
<proteinExistence type="inferred from homology"/>
<organism evidence="4 5">
    <name type="scientific">Branchiibius cervicis</name>
    <dbReference type="NCBI Taxonomy" id="908252"/>
    <lineage>
        <taxon>Bacteria</taxon>
        <taxon>Bacillati</taxon>
        <taxon>Actinomycetota</taxon>
        <taxon>Actinomycetes</taxon>
        <taxon>Micrococcales</taxon>
        <taxon>Dermacoccaceae</taxon>
        <taxon>Branchiibius</taxon>
    </lineage>
</organism>
<sequence length="317" mass="34865">MSVIAPDHRLQPEHYEIDRVPPEVAGYGPGGGHLPVGSPGKVGVLELDFEVRTHRGAPRTELTHHYQKSPLQIMRPLYYDQARPDIPYTYVMTTGGGVLQGDRQRMDLRFGPDTTSHVTTQAHTKIYRMDNGYAAAQINLDAERGAYAEFLPDPVIPYANSRYYQRVRATVHPEATAVLGETVYAGRLSRGERAEYDVYASDLEVTRPDGSPLLLDRVRLLRGARGPAGLAGRDITASLYVVTPLQPATFLADRLHDALAAATAPGTLFGVSVLPADCGAWVRLLGDDTVRMHRLTTVAWHVTREVLLGSPAPRIRK</sequence>
<dbReference type="Pfam" id="PF01774">
    <property type="entry name" value="UreD"/>
    <property type="match status" value="1"/>
</dbReference>
<keyword evidence="3" id="KW-0996">Nickel insertion</keyword>
<evidence type="ECO:0000256" key="3">
    <source>
        <dbReference type="HAMAP-Rule" id="MF_01384"/>
    </source>
</evidence>
<gene>
    <name evidence="3" type="primary">ureD</name>
    <name evidence="4" type="ORF">ACFQBT_01625</name>
</gene>
<dbReference type="Proteomes" id="UP001596356">
    <property type="component" value="Unassembled WGS sequence"/>
</dbReference>
<dbReference type="RefSeq" id="WP_377820089.1">
    <property type="nucleotide sequence ID" value="NZ_JBHSWJ010000002.1"/>
</dbReference>
<dbReference type="PANTHER" id="PTHR33643:SF1">
    <property type="entry name" value="UREASE ACCESSORY PROTEIN D"/>
    <property type="match status" value="1"/>
</dbReference>
<name>A0ABW2ANF0_9MICO</name>
<comment type="caution">
    <text evidence="4">The sequence shown here is derived from an EMBL/GenBank/DDBJ whole genome shotgun (WGS) entry which is preliminary data.</text>
</comment>
<protein>
    <recommendedName>
        <fullName evidence="3">Urease accessory protein UreD</fullName>
    </recommendedName>
</protein>
<evidence type="ECO:0000313" key="4">
    <source>
        <dbReference type="EMBL" id="MFC6712618.1"/>
    </source>
</evidence>
<comment type="function">
    <text evidence="3">Required for maturation of urease via the functional incorporation of the urease nickel metallocenter.</text>
</comment>
<dbReference type="HAMAP" id="MF_01384">
    <property type="entry name" value="UreD"/>
    <property type="match status" value="1"/>
</dbReference>
<dbReference type="InterPro" id="IPR002669">
    <property type="entry name" value="UreD"/>
</dbReference>
<dbReference type="PANTHER" id="PTHR33643">
    <property type="entry name" value="UREASE ACCESSORY PROTEIN D"/>
    <property type="match status" value="1"/>
</dbReference>
<evidence type="ECO:0000256" key="2">
    <source>
        <dbReference type="ARBA" id="ARBA00023186"/>
    </source>
</evidence>
<keyword evidence="5" id="KW-1185">Reference proteome</keyword>
<comment type="similarity">
    <text evidence="1 3">Belongs to the UreD family.</text>
</comment>
<accession>A0ABW2ANF0</accession>
<keyword evidence="2 3" id="KW-0143">Chaperone</keyword>
<evidence type="ECO:0000256" key="1">
    <source>
        <dbReference type="ARBA" id="ARBA00007177"/>
    </source>
</evidence>
<comment type="subunit">
    <text evidence="3">UreD, UreF and UreG form a complex that acts as a GTP-hydrolysis-dependent molecular chaperone, activating the urease apoprotein by helping to assemble the nickel containing metallocenter of UreC. The UreE protein probably delivers the nickel.</text>
</comment>